<reference evidence="1 2" key="1">
    <citation type="journal article" date="2018" name="Front. Microbiol.">
        <title>Genome-Wide Analysis of Corynespora cassiicola Leaf Fall Disease Putative Effectors.</title>
        <authorList>
            <person name="Lopez D."/>
            <person name="Ribeiro S."/>
            <person name="Label P."/>
            <person name="Fumanal B."/>
            <person name="Venisse J.S."/>
            <person name="Kohler A."/>
            <person name="de Oliveira R.R."/>
            <person name="Labutti K."/>
            <person name="Lipzen A."/>
            <person name="Lail K."/>
            <person name="Bauer D."/>
            <person name="Ohm R.A."/>
            <person name="Barry K.W."/>
            <person name="Spatafora J."/>
            <person name="Grigoriev I.V."/>
            <person name="Martin F.M."/>
            <person name="Pujade-Renaud V."/>
        </authorList>
    </citation>
    <scope>NUCLEOTIDE SEQUENCE [LARGE SCALE GENOMIC DNA]</scope>
    <source>
        <strain evidence="1 2">Philippines</strain>
    </source>
</reference>
<dbReference type="Gene3D" id="1.25.40.20">
    <property type="entry name" value="Ankyrin repeat-containing domain"/>
    <property type="match status" value="1"/>
</dbReference>
<gene>
    <name evidence="1" type="ORF">BS50DRAFT_665944</name>
</gene>
<sequence length="408" mass="45907">MGQIWHSGKSDSPVAIENKVIRYLQHRIHSRFAQEEIFPLIVRKAAAYFTRLDSRPGLSEAEKLRFHVLTVVSTLYKSMAPVTLLTYILEPISSMDMQYPVSNMEELEASLCFALSVVKEDIQAIRDLIKRDPAVLTRPTPFFGEPFAHIVSIGDSTKALNLVLNSSIAAIDHIDSKVLRKAIHQGIKVALENTSSTGKAIKILGWCLKQVQTIGTEYKIRWFRLSIRAANVGFLKLLLDSGYSRRLAEIYQESFFLEYRYGAWKRKRSFDLVLEEILRRGILNTTDVYAVPGHRTLLQRRWGDDMNLLEFAAEQHDFVLLEGLLIRGADPDAKSWVGNGPPSSPLRRAVSNGLVSNVEILLDYGADPEGGSDPHNGCIMELTASTSIKDILRAAIEKKTTTRQVRKN</sequence>
<dbReference type="EMBL" id="KZ678134">
    <property type="protein sequence ID" value="PSN68287.1"/>
    <property type="molecule type" value="Genomic_DNA"/>
</dbReference>
<protein>
    <submittedName>
        <fullName evidence="1">Uncharacterized protein</fullName>
    </submittedName>
</protein>
<organism evidence="1 2">
    <name type="scientific">Corynespora cassiicola Philippines</name>
    <dbReference type="NCBI Taxonomy" id="1448308"/>
    <lineage>
        <taxon>Eukaryota</taxon>
        <taxon>Fungi</taxon>
        <taxon>Dikarya</taxon>
        <taxon>Ascomycota</taxon>
        <taxon>Pezizomycotina</taxon>
        <taxon>Dothideomycetes</taxon>
        <taxon>Pleosporomycetidae</taxon>
        <taxon>Pleosporales</taxon>
        <taxon>Corynesporascaceae</taxon>
        <taxon>Corynespora</taxon>
    </lineage>
</organism>
<keyword evidence="2" id="KW-1185">Reference proteome</keyword>
<evidence type="ECO:0000313" key="2">
    <source>
        <dbReference type="Proteomes" id="UP000240883"/>
    </source>
</evidence>
<dbReference type="AlphaFoldDB" id="A0A2T2NS79"/>
<dbReference type="Proteomes" id="UP000240883">
    <property type="component" value="Unassembled WGS sequence"/>
</dbReference>
<name>A0A2T2NS79_CORCC</name>
<dbReference type="InterPro" id="IPR036770">
    <property type="entry name" value="Ankyrin_rpt-contain_sf"/>
</dbReference>
<accession>A0A2T2NS79</accession>
<evidence type="ECO:0000313" key="1">
    <source>
        <dbReference type="EMBL" id="PSN68287.1"/>
    </source>
</evidence>
<proteinExistence type="predicted"/>
<dbReference type="OrthoDB" id="366390at2759"/>
<dbReference type="SUPFAM" id="SSF48403">
    <property type="entry name" value="Ankyrin repeat"/>
    <property type="match status" value="1"/>
</dbReference>